<dbReference type="InterPro" id="IPR013321">
    <property type="entry name" value="Arc_rbn_hlx_hlx"/>
</dbReference>
<feature type="region of interest" description="Disordered" evidence="1">
    <location>
        <begin position="83"/>
        <end position="110"/>
    </location>
</feature>
<dbReference type="OrthoDB" id="5193907at2"/>
<dbReference type="Gene3D" id="1.10.1220.10">
    <property type="entry name" value="Met repressor-like"/>
    <property type="match status" value="1"/>
</dbReference>
<dbReference type="Pfam" id="PF05534">
    <property type="entry name" value="HicB"/>
    <property type="match status" value="1"/>
</dbReference>
<dbReference type="SUPFAM" id="SSF47598">
    <property type="entry name" value="Ribbon-helix-helix"/>
    <property type="match status" value="1"/>
</dbReference>
<dbReference type="RefSeq" id="WP_090591586.1">
    <property type="nucleotide sequence ID" value="NZ_LT629688.1"/>
</dbReference>
<feature type="compositionally biased region" description="Gly residues" evidence="1">
    <location>
        <begin position="212"/>
        <end position="222"/>
    </location>
</feature>
<keyword evidence="3" id="KW-1185">Reference proteome</keyword>
<evidence type="ECO:0000313" key="3">
    <source>
        <dbReference type="Proteomes" id="UP000198546"/>
    </source>
</evidence>
<gene>
    <name evidence="2" type="ORF">SAMN04489747_1233</name>
</gene>
<dbReference type="InterPro" id="IPR008651">
    <property type="entry name" value="Uncharacterised_HicB"/>
</dbReference>
<dbReference type="InterPro" id="IPR010985">
    <property type="entry name" value="Ribbon_hlx_hlx"/>
</dbReference>
<dbReference type="AlphaFoldDB" id="A0A1G6VR64"/>
<evidence type="ECO:0000313" key="2">
    <source>
        <dbReference type="EMBL" id="SDD56024.1"/>
    </source>
</evidence>
<dbReference type="STRING" id="675864.SAMN04489747_1233"/>
<dbReference type="EMBL" id="LT629688">
    <property type="protein sequence ID" value="SDD56024.1"/>
    <property type="molecule type" value="Genomic_DNA"/>
</dbReference>
<feature type="region of interest" description="Disordered" evidence="1">
    <location>
        <begin position="156"/>
        <end position="244"/>
    </location>
</feature>
<organism evidence="2 3">
    <name type="scientific">Auraticoccus monumenti</name>
    <dbReference type="NCBI Taxonomy" id="675864"/>
    <lineage>
        <taxon>Bacteria</taxon>
        <taxon>Bacillati</taxon>
        <taxon>Actinomycetota</taxon>
        <taxon>Actinomycetes</taxon>
        <taxon>Propionibacteriales</taxon>
        <taxon>Propionibacteriaceae</taxon>
        <taxon>Auraticoccus</taxon>
    </lineage>
</organism>
<feature type="compositionally biased region" description="Basic residues" evidence="1">
    <location>
        <begin position="198"/>
        <end position="211"/>
    </location>
</feature>
<feature type="compositionally biased region" description="Acidic residues" evidence="1">
    <location>
        <begin position="93"/>
        <end position="110"/>
    </location>
</feature>
<name>A0A1G6VR64_9ACTN</name>
<proteinExistence type="predicted"/>
<protein>
    <submittedName>
        <fullName evidence="2">HicB family protein</fullName>
    </submittedName>
</protein>
<evidence type="ECO:0000256" key="1">
    <source>
        <dbReference type="SAM" id="MobiDB-lite"/>
    </source>
</evidence>
<accession>A0A1G6VR64</accession>
<dbReference type="GO" id="GO:0006355">
    <property type="term" value="P:regulation of DNA-templated transcription"/>
    <property type="evidence" value="ECO:0007669"/>
    <property type="project" value="InterPro"/>
</dbReference>
<reference evidence="2 3" key="1">
    <citation type="submission" date="2016-10" db="EMBL/GenBank/DDBJ databases">
        <authorList>
            <person name="de Groot N.N."/>
        </authorList>
    </citation>
    <scope>NUCLEOTIDE SEQUENCE [LARGE SCALE GENOMIC DNA]</scope>
    <source>
        <strain evidence="2 3">MON 2.2</strain>
    </source>
</reference>
<sequence>MNIDKHLESVRDGVQHAAALADDRTRQVAEQLGTALEPTIRLTLVQALAEAATEISARTSPTTVALRLDGDQPVFDVTVPDVTSAADDGLGGTEDELDPDEAQLGLDSDDDATARVSLRIPQSLKDRVDQVAAAQGVSTNVWITQALTRVVIRQTWRGPGGRGRGFGPQADERDPGELPVPPFGPEGDLPPGWPFGPRGHRGPRGRGRGGRRGGPGDLGGAPGERPGPGAHRRGPAEEPGPSEG</sequence>
<dbReference type="Proteomes" id="UP000198546">
    <property type="component" value="Chromosome i"/>
</dbReference>